<dbReference type="SUPFAM" id="SSF55073">
    <property type="entry name" value="Nucleotide cyclase"/>
    <property type="match status" value="1"/>
</dbReference>
<feature type="transmembrane region" description="Helical" evidence="1">
    <location>
        <begin position="161"/>
        <end position="181"/>
    </location>
</feature>
<feature type="transmembrane region" description="Helical" evidence="1">
    <location>
        <begin position="188"/>
        <end position="208"/>
    </location>
</feature>
<dbReference type="InterPro" id="IPR000160">
    <property type="entry name" value="GGDEF_dom"/>
</dbReference>
<dbReference type="GO" id="GO:0005886">
    <property type="term" value="C:plasma membrane"/>
    <property type="evidence" value="ECO:0007669"/>
    <property type="project" value="TreeGrafter"/>
</dbReference>
<dbReference type="EMBL" id="JAERWL010000005">
    <property type="protein sequence ID" value="MBM9475571.1"/>
    <property type="molecule type" value="Genomic_DNA"/>
</dbReference>
<evidence type="ECO:0000313" key="3">
    <source>
        <dbReference type="EMBL" id="MBM9475571.1"/>
    </source>
</evidence>
<feature type="transmembrane region" description="Helical" evidence="1">
    <location>
        <begin position="95"/>
        <end position="115"/>
    </location>
</feature>
<dbReference type="InterPro" id="IPR043128">
    <property type="entry name" value="Rev_trsase/Diguanyl_cyclase"/>
</dbReference>
<evidence type="ECO:0000256" key="1">
    <source>
        <dbReference type="SAM" id="Phobius"/>
    </source>
</evidence>
<reference evidence="3" key="1">
    <citation type="submission" date="2021-01" db="EMBL/GenBank/DDBJ databases">
        <title>KCTC 19127 draft genome.</title>
        <authorList>
            <person name="An D."/>
        </authorList>
    </citation>
    <scope>NUCLEOTIDE SEQUENCE</scope>
    <source>
        <strain evidence="3">KCTC 19127</strain>
    </source>
</reference>
<dbReference type="NCBIfam" id="TIGR00254">
    <property type="entry name" value="GGDEF"/>
    <property type="match status" value="1"/>
</dbReference>
<dbReference type="Gene3D" id="3.30.70.270">
    <property type="match status" value="1"/>
</dbReference>
<feature type="transmembrane region" description="Helical" evidence="1">
    <location>
        <begin position="127"/>
        <end position="146"/>
    </location>
</feature>
<proteinExistence type="predicted"/>
<protein>
    <submittedName>
        <fullName evidence="3">GGDEF domain-containing protein</fullName>
    </submittedName>
</protein>
<dbReference type="Pfam" id="PF00990">
    <property type="entry name" value="GGDEF"/>
    <property type="match status" value="1"/>
</dbReference>
<feature type="transmembrane region" description="Helical" evidence="1">
    <location>
        <begin position="12"/>
        <end position="32"/>
    </location>
</feature>
<dbReference type="Proteomes" id="UP000663801">
    <property type="component" value="Unassembled WGS sequence"/>
</dbReference>
<dbReference type="CDD" id="cd01949">
    <property type="entry name" value="GGDEF"/>
    <property type="match status" value="1"/>
</dbReference>
<dbReference type="SMART" id="SM00267">
    <property type="entry name" value="GGDEF"/>
    <property type="match status" value="1"/>
</dbReference>
<evidence type="ECO:0000313" key="4">
    <source>
        <dbReference type="Proteomes" id="UP000663801"/>
    </source>
</evidence>
<feature type="transmembrane region" description="Helical" evidence="1">
    <location>
        <begin position="263"/>
        <end position="284"/>
    </location>
</feature>
<feature type="domain" description="GGDEF" evidence="2">
    <location>
        <begin position="357"/>
        <end position="486"/>
    </location>
</feature>
<organism evidence="3 4">
    <name type="scientific">Nakamurella flavida</name>
    <dbReference type="NCBI Taxonomy" id="363630"/>
    <lineage>
        <taxon>Bacteria</taxon>
        <taxon>Bacillati</taxon>
        <taxon>Actinomycetota</taxon>
        <taxon>Actinomycetes</taxon>
        <taxon>Nakamurellales</taxon>
        <taxon>Nakamurellaceae</taxon>
        <taxon>Nakamurella</taxon>
    </lineage>
</organism>
<dbReference type="GO" id="GO:0052621">
    <property type="term" value="F:diguanylate cyclase activity"/>
    <property type="evidence" value="ECO:0007669"/>
    <property type="project" value="TreeGrafter"/>
</dbReference>
<dbReference type="RefSeq" id="WP_205255684.1">
    <property type="nucleotide sequence ID" value="NZ_BAAAPV010000002.1"/>
</dbReference>
<dbReference type="PROSITE" id="PS50887">
    <property type="entry name" value="GGDEF"/>
    <property type="match status" value="1"/>
</dbReference>
<keyword evidence="1" id="KW-0812">Transmembrane</keyword>
<feature type="transmembrane region" description="Helical" evidence="1">
    <location>
        <begin position="66"/>
        <end position="83"/>
    </location>
</feature>
<evidence type="ECO:0000259" key="2">
    <source>
        <dbReference type="PROSITE" id="PS50887"/>
    </source>
</evidence>
<feature type="transmembrane region" description="Helical" evidence="1">
    <location>
        <begin position="290"/>
        <end position="311"/>
    </location>
</feature>
<dbReference type="GO" id="GO:0043709">
    <property type="term" value="P:cell adhesion involved in single-species biofilm formation"/>
    <property type="evidence" value="ECO:0007669"/>
    <property type="project" value="TreeGrafter"/>
</dbReference>
<comment type="caution">
    <text evidence="3">The sequence shown here is derived from an EMBL/GenBank/DDBJ whole genome shotgun (WGS) entry which is preliminary data.</text>
</comment>
<keyword evidence="1" id="KW-1133">Transmembrane helix</keyword>
<keyword evidence="4" id="KW-1185">Reference proteome</keyword>
<dbReference type="AlphaFoldDB" id="A0A938YJ60"/>
<dbReference type="PANTHER" id="PTHR45138:SF9">
    <property type="entry name" value="DIGUANYLATE CYCLASE DGCM-RELATED"/>
    <property type="match status" value="1"/>
</dbReference>
<name>A0A938YJ60_9ACTN</name>
<accession>A0A938YJ60</accession>
<dbReference type="GO" id="GO:1902201">
    <property type="term" value="P:negative regulation of bacterial-type flagellum-dependent cell motility"/>
    <property type="evidence" value="ECO:0007669"/>
    <property type="project" value="TreeGrafter"/>
</dbReference>
<dbReference type="InterPro" id="IPR050469">
    <property type="entry name" value="Diguanylate_Cyclase"/>
</dbReference>
<gene>
    <name evidence="3" type="ORF">JL107_03840</name>
</gene>
<dbReference type="PANTHER" id="PTHR45138">
    <property type="entry name" value="REGULATORY COMPONENTS OF SENSORY TRANSDUCTION SYSTEM"/>
    <property type="match status" value="1"/>
</dbReference>
<sequence>MTAAPATQASRALIALGGLAFLLFLFVPLSPAQQTVGVVGWTVAIGGVTLAGAVGKALFADRVWRLLLAGVFVQLAGTLTWVTTTATDRTAGTQIWLDAVFLVGYALVAAGLITLVHRRDRHRDLPALLDAAVVTVAAGGVLYLLSPAPPWAQFSSRPEQVMAAVYVLADLGMLALGCTLLRGEDRGNTTLVLLAVGLGLTFLADALMDGIQLTGGDDSWAGPAPLQGGWLLASALMAAAVVHPAAGAATAPHSPRPVRLNRHAVLVLALAGLSVPAAAVWSHVQDDRDRTIALAVAGMLTLVVILGRLAVLVRAVQRQADGHAREARRDALTGLANRRTLDHSLQRAIRIARAENLPLCAAMIDLDHFKAFNDTHGHAGGDELLRRAAAEWTVVVQRRRMHPRHAAVLARYGGEEFALIALGADPLDLRETVLAMLGVTPMGQSFSAGVARWEDDMNGRDLLAAADEALYRAKIAGRRQVLVARAGSARV</sequence>
<feature type="transmembrane region" description="Helical" evidence="1">
    <location>
        <begin position="228"/>
        <end position="251"/>
    </location>
</feature>
<keyword evidence="1" id="KW-0472">Membrane</keyword>
<dbReference type="InterPro" id="IPR029787">
    <property type="entry name" value="Nucleotide_cyclase"/>
</dbReference>
<feature type="transmembrane region" description="Helical" evidence="1">
    <location>
        <begin position="38"/>
        <end position="59"/>
    </location>
</feature>